<dbReference type="SUPFAM" id="SSF101386">
    <property type="entry name" value="all-alpha NTP pyrophosphatases"/>
    <property type="match status" value="1"/>
</dbReference>
<dbReference type="InterPro" id="IPR038735">
    <property type="entry name" value="MSMEG_1276-like_NTP-PPase_dom"/>
</dbReference>
<evidence type="ECO:0000313" key="2">
    <source>
        <dbReference type="Proteomes" id="UP000183947"/>
    </source>
</evidence>
<dbReference type="Gene3D" id="1.10.287.1080">
    <property type="entry name" value="MazG-like"/>
    <property type="match status" value="1"/>
</dbReference>
<dbReference type="InterPro" id="IPR021130">
    <property type="entry name" value="PRib-ATP_PPHydrolase-like"/>
</dbReference>
<name>A0A1M6UQG4_9BACT</name>
<proteinExistence type="predicted"/>
<accession>A0A1M6UQG4</accession>
<dbReference type="AlphaFoldDB" id="A0A1M6UQG4"/>
<dbReference type="RefSeq" id="WP_073282555.1">
    <property type="nucleotide sequence ID" value="NZ_FRAS01000005.1"/>
</dbReference>
<evidence type="ECO:0000313" key="1">
    <source>
        <dbReference type="EMBL" id="SHK71457.1"/>
    </source>
</evidence>
<organism evidence="1 2">
    <name type="scientific">Hymenobacter psychrotolerans DSM 18569</name>
    <dbReference type="NCBI Taxonomy" id="1121959"/>
    <lineage>
        <taxon>Bacteria</taxon>
        <taxon>Pseudomonadati</taxon>
        <taxon>Bacteroidota</taxon>
        <taxon>Cytophagia</taxon>
        <taxon>Cytophagales</taxon>
        <taxon>Hymenobacteraceae</taxon>
        <taxon>Hymenobacter</taxon>
    </lineage>
</organism>
<keyword evidence="2" id="KW-1185">Reference proteome</keyword>
<protein>
    <submittedName>
        <fullName evidence="1">Predicted house-cleaning noncanonical NTP pyrophosphatase, all-alpha NTP-PPase (MazG) superfamily</fullName>
    </submittedName>
</protein>
<reference evidence="2" key="1">
    <citation type="submission" date="2016-11" db="EMBL/GenBank/DDBJ databases">
        <authorList>
            <person name="Varghese N."/>
            <person name="Submissions S."/>
        </authorList>
    </citation>
    <scope>NUCLEOTIDE SEQUENCE [LARGE SCALE GENOMIC DNA]</scope>
    <source>
        <strain evidence="2">DSM 18569</strain>
    </source>
</reference>
<dbReference type="Proteomes" id="UP000183947">
    <property type="component" value="Unassembled WGS sequence"/>
</dbReference>
<dbReference type="STRING" id="1121959.SAMN02746009_01444"/>
<gene>
    <name evidence="1" type="ORF">SAMN02746009_01444</name>
</gene>
<dbReference type="OrthoDB" id="9813491at2"/>
<sequence length="105" mass="11968">MEYNKLIRDHIPAIISQSGRQCRTETMNEAEFRQALRAKLVEEAQEVHAAPPAELLTELADVLEVLDALMQTHNITVADVRAAQHQRRQERGGFTKQLRLLEVLP</sequence>
<dbReference type="CDD" id="cd11532">
    <property type="entry name" value="NTP-PPase_COG4997"/>
    <property type="match status" value="1"/>
</dbReference>
<dbReference type="EMBL" id="FRAS01000005">
    <property type="protein sequence ID" value="SHK71457.1"/>
    <property type="molecule type" value="Genomic_DNA"/>
</dbReference>
<dbReference type="Pfam" id="PF01503">
    <property type="entry name" value="PRA-PH"/>
    <property type="match status" value="1"/>
</dbReference>